<dbReference type="PANTHER" id="PTHR34427">
    <property type="entry name" value="DUF4283 DOMAIN PROTEIN"/>
    <property type="match status" value="1"/>
</dbReference>
<gene>
    <name evidence="2" type="ORF">CK203_111553</name>
</gene>
<dbReference type="Pfam" id="PF13966">
    <property type="entry name" value="zf-RVT"/>
    <property type="match status" value="1"/>
</dbReference>
<protein>
    <recommendedName>
        <fullName evidence="1">Reverse transcriptase zinc-binding domain-containing protein</fullName>
    </recommendedName>
</protein>
<comment type="caution">
    <text evidence="2">The sequence shown here is derived from an EMBL/GenBank/DDBJ whole genome shotgun (WGS) entry which is preliminary data.</text>
</comment>
<reference evidence="2 3" key="1">
    <citation type="journal article" date="2018" name="PLoS Genet.">
        <title>Population sequencing reveals clonal diversity and ancestral inbreeding in the grapevine cultivar Chardonnay.</title>
        <authorList>
            <person name="Roach M.J."/>
            <person name="Johnson D.L."/>
            <person name="Bohlmann J."/>
            <person name="van Vuuren H.J."/>
            <person name="Jones S.J."/>
            <person name="Pretorius I.S."/>
            <person name="Schmidt S.A."/>
            <person name="Borneman A.R."/>
        </authorList>
    </citation>
    <scope>NUCLEOTIDE SEQUENCE [LARGE SCALE GENOMIC DNA]</scope>
    <source>
        <strain evidence="3">cv. Chardonnay</strain>
        <tissue evidence="2">Leaf</tissue>
    </source>
</reference>
<evidence type="ECO:0000313" key="3">
    <source>
        <dbReference type="Proteomes" id="UP000288805"/>
    </source>
</evidence>
<dbReference type="Proteomes" id="UP000288805">
    <property type="component" value="Unassembled WGS sequence"/>
</dbReference>
<dbReference type="AlphaFoldDB" id="A0A438CA96"/>
<dbReference type="InterPro" id="IPR026960">
    <property type="entry name" value="RVT-Znf"/>
</dbReference>
<name>A0A438CA96_VITVI</name>
<sequence length="657" mass="74140">MLRGNLRLALLGGPFILFEFEDVAEVERVLHSGVKWFKCKCLLLDWWKPSVGCLIEDGKSREVWVRIPGLPLHIWGMSFFKSLGDACGRFMSVDEDTIGTLKLTVGQNPLRSKMMEFPELSAASNKFYLFRGLVTKFSLGKRWPGVRRLIRCPPAKEGEDSAPFLTGTIASTDRKGKLSEAISTLGALDSLSRRRVLRQDAVHCASFLTGLSQGVDPCASLPMTPKAITKSLADVALVDEVLRFQKGTLPSSRSSWGKGHLLLLLLLSGGALETRANVVKRPLSMVLQDGLEVVSLRRLPLKRIHRPTKNFPISKILVDFWECWLRGDILIFWDNRVLELLELEQDVYTISSCFRNVEDDYIWVFTGVYGPVLSRAKEEFWEELGAIKGLWNDPEMRRFSKVIEELESKGFASSSGVKKGKTPFHFENMWLFSEGFKELVCAWWTGYSVETKYWGSGLEYQHAFIQNRQILDAALIANETVDSRLKAISGLKVKMDKNEVIPVGRVDYLENIVSVLGCRIGKLPSSYLGLPLGAPSNLQGLGLTRINGCTMLGRRKERWEVGTLCFQDTLTIGKWKSGGLAPKNTPLGSLYRSLTLASSEPFPWSIIWRSWAPMRVSFFAWEASWNRILTIDQLKKRVGSTLLNQKEFDSLTWCFCE</sequence>
<evidence type="ECO:0000313" key="2">
    <source>
        <dbReference type="EMBL" id="RVW20109.1"/>
    </source>
</evidence>
<feature type="domain" description="Reverse transcriptase zinc-binding" evidence="1">
    <location>
        <begin position="589"/>
        <end position="637"/>
    </location>
</feature>
<proteinExistence type="predicted"/>
<organism evidence="2 3">
    <name type="scientific">Vitis vinifera</name>
    <name type="common">Grape</name>
    <dbReference type="NCBI Taxonomy" id="29760"/>
    <lineage>
        <taxon>Eukaryota</taxon>
        <taxon>Viridiplantae</taxon>
        <taxon>Streptophyta</taxon>
        <taxon>Embryophyta</taxon>
        <taxon>Tracheophyta</taxon>
        <taxon>Spermatophyta</taxon>
        <taxon>Magnoliopsida</taxon>
        <taxon>eudicotyledons</taxon>
        <taxon>Gunneridae</taxon>
        <taxon>Pentapetalae</taxon>
        <taxon>rosids</taxon>
        <taxon>Vitales</taxon>
        <taxon>Vitaceae</taxon>
        <taxon>Viteae</taxon>
        <taxon>Vitis</taxon>
    </lineage>
</organism>
<accession>A0A438CA96</accession>
<dbReference type="PANTHER" id="PTHR34427:SF5">
    <property type="entry name" value="DUF4283 DOMAIN-CONTAINING PROTEIN"/>
    <property type="match status" value="1"/>
</dbReference>
<evidence type="ECO:0000259" key="1">
    <source>
        <dbReference type="Pfam" id="PF13966"/>
    </source>
</evidence>
<dbReference type="EMBL" id="QGNW01002398">
    <property type="protein sequence ID" value="RVW20109.1"/>
    <property type="molecule type" value="Genomic_DNA"/>
</dbReference>